<sequence length="102" mass="11496">MITCDYFDLAGNRQSYDLDAVVDIVRGESSKKAGWVALIVFEPASKKFIELRDSPPDPRGNSKDEAEEVDENYVVSNFQLSESDIDAIKNDSSDWTFIDLNK</sequence>
<dbReference type="Proteomes" id="UP000313645">
    <property type="component" value="Unassembled WGS sequence"/>
</dbReference>
<accession>A0ABY1ZD57</accession>
<evidence type="ECO:0000313" key="1">
    <source>
        <dbReference type="EMBL" id="TBW44761.1"/>
    </source>
</evidence>
<proteinExistence type="predicted"/>
<comment type="caution">
    <text evidence="1">The sequence shown here is derived from an EMBL/GenBank/DDBJ whole genome shotgun (WGS) entry which is preliminary data.</text>
</comment>
<dbReference type="EMBL" id="SJDL01000126">
    <property type="protein sequence ID" value="TBW44761.1"/>
    <property type="molecule type" value="Genomic_DNA"/>
</dbReference>
<protein>
    <submittedName>
        <fullName evidence="1">Uncharacterized protein</fullName>
    </submittedName>
</protein>
<organism evidence="1 2">
    <name type="scientific">Marinobacter halodurans</name>
    <dbReference type="NCBI Taxonomy" id="2528979"/>
    <lineage>
        <taxon>Bacteria</taxon>
        <taxon>Pseudomonadati</taxon>
        <taxon>Pseudomonadota</taxon>
        <taxon>Gammaproteobacteria</taxon>
        <taxon>Pseudomonadales</taxon>
        <taxon>Marinobacteraceae</taxon>
        <taxon>Marinobacter</taxon>
    </lineage>
</organism>
<gene>
    <name evidence="1" type="ORF">EZI54_23715</name>
</gene>
<evidence type="ECO:0000313" key="2">
    <source>
        <dbReference type="Proteomes" id="UP000313645"/>
    </source>
</evidence>
<dbReference type="RefSeq" id="WP_131484310.1">
    <property type="nucleotide sequence ID" value="NZ_SJDL01000126.1"/>
</dbReference>
<reference evidence="1 2" key="1">
    <citation type="submission" date="2019-02" db="EMBL/GenBank/DDBJ databases">
        <title>Marinobacter halodurans sp. nov., a marine bacterium isolated from sea tidal flat.</title>
        <authorList>
            <person name="Yoo Y."/>
            <person name="Lee D.W."/>
            <person name="Kim B.S."/>
            <person name="Kim J.-J."/>
        </authorList>
    </citation>
    <scope>NUCLEOTIDE SEQUENCE [LARGE SCALE GENOMIC DNA]</scope>
    <source>
        <strain evidence="1 2">YJ-S3-2</strain>
    </source>
</reference>
<name>A0ABY1ZD57_9GAMM</name>
<keyword evidence="2" id="KW-1185">Reference proteome</keyword>